<sequence length="87" mass="9963">MDSELDWQSTLGFSQQDLIKLARWQMPFGKYSGRALIDLPEAYLLWFQKHEFPTGELGRLLALCLALKIDGLDGLVKPLRQARSKDI</sequence>
<evidence type="ECO:0000313" key="1">
    <source>
        <dbReference type="EMBL" id="GHA01824.1"/>
    </source>
</evidence>
<dbReference type="AlphaFoldDB" id="A0A918RJT4"/>
<keyword evidence="2" id="KW-1185">Reference proteome</keyword>
<dbReference type="Proteomes" id="UP000614811">
    <property type="component" value="Unassembled WGS sequence"/>
</dbReference>
<gene>
    <name evidence="1" type="ORF">GCM10008090_08780</name>
</gene>
<reference evidence="1" key="1">
    <citation type="journal article" date="2014" name="Int. J. Syst. Evol. Microbiol.">
        <title>Complete genome sequence of Corynebacterium casei LMG S-19264T (=DSM 44701T), isolated from a smear-ripened cheese.</title>
        <authorList>
            <consortium name="US DOE Joint Genome Institute (JGI-PGF)"/>
            <person name="Walter F."/>
            <person name="Albersmeier A."/>
            <person name="Kalinowski J."/>
            <person name="Ruckert C."/>
        </authorList>
    </citation>
    <scope>NUCLEOTIDE SEQUENCE</scope>
    <source>
        <strain evidence="1">KCTC 12711</strain>
    </source>
</reference>
<dbReference type="Pfam" id="PF12843">
    <property type="entry name" value="QSregVF_b"/>
    <property type="match status" value="1"/>
</dbReference>
<protein>
    <recommendedName>
        <fullName evidence="3">DNA polymerase III subunit epsilon</fullName>
    </recommendedName>
</protein>
<name>A0A918RJT4_9GAMM</name>
<evidence type="ECO:0000313" key="2">
    <source>
        <dbReference type="Proteomes" id="UP000614811"/>
    </source>
</evidence>
<dbReference type="EMBL" id="BMXA01000001">
    <property type="protein sequence ID" value="GHA01824.1"/>
    <property type="molecule type" value="Genomic_DNA"/>
</dbReference>
<accession>A0A918RJT4</accession>
<organism evidence="1 2">
    <name type="scientific">Arenicella chitinivorans</name>
    <dbReference type="NCBI Taxonomy" id="1329800"/>
    <lineage>
        <taxon>Bacteria</taxon>
        <taxon>Pseudomonadati</taxon>
        <taxon>Pseudomonadota</taxon>
        <taxon>Gammaproteobacteria</taxon>
        <taxon>Arenicellales</taxon>
        <taxon>Arenicellaceae</taxon>
        <taxon>Arenicella</taxon>
    </lineage>
</organism>
<reference evidence="1" key="2">
    <citation type="submission" date="2020-09" db="EMBL/GenBank/DDBJ databases">
        <authorList>
            <person name="Sun Q."/>
            <person name="Kim S."/>
        </authorList>
    </citation>
    <scope>NUCLEOTIDE SEQUENCE</scope>
    <source>
        <strain evidence="1">KCTC 12711</strain>
    </source>
</reference>
<comment type="caution">
    <text evidence="1">The sequence shown here is derived from an EMBL/GenBank/DDBJ whole genome shotgun (WGS) entry which is preliminary data.</text>
</comment>
<dbReference type="InterPro" id="IPR024530">
    <property type="entry name" value="QSregVF_b"/>
</dbReference>
<evidence type="ECO:0008006" key="3">
    <source>
        <dbReference type="Google" id="ProtNLM"/>
    </source>
</evidence>
<proteinExistence type="predicted"/>